<evidence type="ECO:0000256" key="2">
    <source>
        <dbReference type="ARBA" id="ARBA00008929"/>
    </source>
</evidence>
<feature type="transmembrane region" description="Helical" evidence="7">
    <location>
        <begin position="205"/>
        <end position="224"/>
    </location>
</feature>
<sequence length="391" mass="43254">MVMEQFIYPNELAQPAIWGVLITIYPYITGLVAGSFIISSLAYAFGNTRYKKAGGIAVLLAFTFLLIAPLPLIADLKQPDRAYEIFTRPHLVATPSTPNISPMAVFGYLLVGYIILMVVEIIFLWRADLVEKANRGGKLKTLWRILALGAREVSDTMLKRDKKVVTVLAFVGIPLAALFHAYVGFLFGSMKSRVLWATPFMAVDFLVSAIVSGIALLIIVYYAFASHAGRLDKGVVYGLAGLLAWTLLVDLALKGADELYRAYHRTASWPYLEALKFDLMVSTGVIEFVIGAGIPLVLLLIPSLRRRMSVVLFSSLLALIGVLAYRWNMVIGGQIISRTEEGLLWYEMPLLGKEGLIASLSIFAMAIFVFTVLSWIFPWDSKYATGVEVHE</sequence>
<comment type="subcellular location">
    <subcellularLocation>
        <location evidence="1">Cell membrane</location>
        <topology evidence="1">Multi-pass membrane protein</topology>
    </subcellularLocation>
</comment>
<feature type="transmembrane region" description="Helical" evidence="7">
    <location>
        <begin position="310"/>
        <end position="336"/>
    </location>
</feature>
<evidence type="ECO:0000256" key="5">
    <source>
        <dbReference type="ARBA" id="ARBA00022989"/>
    </source>
</evidence>
<evidence type="ECO:0000256" key="3">
    <source>
        <dbReference type="ARBA" id="ARBA00022475"/>
    </source>
</evidence>
<evidence type="ECO:0000256" key="7">
    <source>
        <dbReference type="SAM" id="Phobius"/>
    </source>
</evidence>
<feature type="transmembrane region" description="Helical" evidence="7">
    <location>
        <begin position="164"/>
        <end position="185"/>
    </location>
</feature>
<evidence type="ECO:0000313" key="8">
    <source>
        <dbReference type="EMBL" id="BAJ47096.1"/>
    </source>
</evidence>
<keyword evidence="5 7" id="KW-1133">Transmembrane helix</keyword>
<dbReference type="STRING" id="311458.CSUB_C0061"/>
<proteinExistence type="inferred from homology"/>
<keyword evidence="6 7" id="KW-0472">Membrane</keyword>
<feature type="transmembrane region" description="Helical" evidence="7">
    <location>
        <begin position="105"/>
        <end position="125"/>
    </location>
</feature>
<dbReference type="Pfam" id="PF03916">
    <property type="entry name" value="NrfD"/>
    <property type="match status" value="1"/>
</dbReference>
<dbReference type="GO" id="GO:0005886">
    <property type="term" value="C:plasma membrane"/>
    <property type="evidence" value="ECO:0007669"/>
    <property type="project" value="UniProtKB-SubCell"/>
</dbReference>
<dbReference type="PANTHER" id="PTHR34856">
    <property type="entry name" value="PROTEIN NRFD"/>
    <property type="match status" value="1"/>
</dbReference>
<dbReference type="EMBL" id="AP011827">
    <property type="protein sequence ID" value="BAJ47096.1"/>
    <property type="molecule type" value="Genomic_DNA"/>
</dbReference>
<keyword evidence="4 7" id="KW-0812">Transmembrane</keyword>
<feature type="transmembrane region" description="Helical" evidence="7">
    <location>
        <begin position="56"/>
        <end position="74"/>
    </location>
</feature>
<evidence type="ECO:0000313" key="9">
    <source>
        <dbReference type="EMBL" id="BAJ49925.1"/>
    </source>
</evidence>
<dbReference type="BioCyc" id="CCAL311458:G131R-60-MONOMER"/>
<comment type="similarity">
    <text evidence="2">Belongs to the NrfD family.</text>
</comment>
<feature type="transmembrane region" description="Helical" evidence="7">
    <location>
        <begin position="279"/>
        <end position="301"/>
    </location>
</feature>
<evidence type="ECO:0000256" key="6">
    <source>
        <dbReference type="ARBA" id="ARBA00023136"/>
    </source>
</evidence>
<gene>
    <name evidence="9" type="ORF">CSUB_C0061</name>
    <name evidence="8" type="ORF">HGMM_F25E12C17</name>
</gene>
<keyword evidence="3" id="KW-1003">Cell membrane</keyword>
<dbReference type="Proteomes" id="UP000008120">
    <property type="component" value="Chromosome"/>
</dbReference>
<dbReference type="InterPro" id="IPR052049">
    <property type="entry name" value="Electron_transfer_protein"/>
</dbReference>
<reference evidence="8 10" key="2">
    <citation type="journal article" date="2011" name="Nucleic Acids Res.">
        <title>Insights into the evolution of Archaea and eukaryotic protein modifier systems revealed by the genome of a novel archaeal group.</title>
        <authorList>
            <person name="Nunoura T."/>
            <person name="Takaki Y."/>
            <person name="Kakuta J."/>
            <person name="Nishi S."/>
            <person name="Sugahara J."/>
            <person name="Kazama H."/>
            <person name="Chee G."/>
            <person name="Hattori M."/>
            <person name="Kanai A."/>
            <person name="Atomi H."/>
            <person name="Takai K."/>
            <person name="Takami H."/>
        </authorList>
    </citation>
    <scope>NUCLEOTIDE SEQUENCE [LARGE SCALE GENOMIC DNA]</scope>
</reference>
<dbReference type="AlphaFoldDB" id="E6N477"/>
<accession>E6N477</accession>
<name>E6N477_CALS0</name>
<feature type="transmembrane region" description="Helical" evidence="7">
    <location>
        <begin position="356"/>
        <end position="377"/>
    </location>
</feature>
<reference evidence="8 10" key="1">
    <citation type="journal article" date="2005" name="Environ. Microbiol.">
        <title>Genetic and functional properties of uncultivated thermophilic crenarchaeotes from a subsurface gold mine as revealed by analysis of genome fragments.</title>
        <authorList>
            <person name="Nunoura T."/>
            <person name="Hirayama H."/>
            <person name="Takami H."/>
            <person name="Oida H."/>
            <person name="Nishi S."/>
            <person name="Shimamura S."/>
            <person name="Suzuki Y."/>
            <person name="Inagaki F."/>
            <person name="Takai K."/>
            <person name="Nealson K.H."/>
            <person name="Horikoshi K."/>
        </authorList>
    </citation>
    <scope>NUCLEOTIDE SEQUENCE [LARGE SCALE GENOMIC DNA]</scope>
</reference>
<feature type="transmembrane region" description="Helical" evidence="7">
    <location>
        <begin position="16"/>
        <end position="44"/>
    </location>
</feature>
<evidence type="ECO:0000256" key="4">
    <source>
        <dbReference type="ARBA" id="ARBA00022692"/>
    </source>
</evidence>
<evidence type="ECO:0000313" key="10">
    <source>
        <dbReference type="Proteomes" id="UP000008120"/>
    </source>
</evidence>
<dbReference type="KEGG" id="csu:CSUB_C0061"/>
<organism evidence="8 10">
    <name type="scientific">Caldiarchaeum subterraneum</name>
    <dbReference type="NCBI Taxonomy" id="311458"/>
    <lineage>
        <taxon>Archaea</taxon>
        <taxon>Nitrososphaerota</taxon>
        <taxon>Candidatus Caldarchaeales</taxon>
        <taxon>Candidatus Caldarchaeaceae</taxon>
        <taxon>Candidatus Caldarchaeum</taxon>
    </lineage>
</organism>
<dbReference type="InterPro" id="IPR005614">
    <property type="entry name" value="NrfD-like"/>
</dbReference>
<dbReference type="EMBL" id="BA000048">
    <property type="protein sequence ID" value="BAJ49925.1"/>
    <property type="molecule type" value="Genomic_DNA"/>
</dbReference>
<dbReference type="PANTHER" id="PTHR34856:SF2">
    <property type="entry name" value="PROTEIN NRFD"/>
    <property type="match status" value="1"/>
</dbReference>
<evidence type="ECO:0000256" key="1">
    <source>
        <dbReference type="ARBA" id="ARBA00004651"/>
    </source>
</evidence>
<feature type="transmembrane region" description="Helical" evidence="7">
    <location>
        <begin position="236"/>
        <end position="253"/>
    </location>
</feature>
<protein>
    <submittedName>
        <fullName evidence="8">Molybdopterin oxidoreductase, membrane subunit</fullName>
    </submittedName>
</protein>
<dbReference type="Gene3D" id="1.20.1630.10">
    <property type="entry name" value="Formate dehydrogenase/DMSO reductase domain"/>
    <property type="match status" value="1"/>
</dbReference>